<proteinExistence type="predicted"/>
<dbReference type="PANTHER" id="PTHR12196:SF2">
    <property type="entry name" value="DIPHTHINE--AMMONIA LIGASE"/>
    <property type="match status" value="1"/>
</dbReference>
<evidence type="ECO:0000313" key="8">
    <source>
        <dbReference type="Proteomes" id="UP000265618"/>
    </source>
</evidence>
<dbReference type="GO" id="GO:0017183">
    <property type="term" value="P:protein histidyl modification to diphthamide"/>
    <property type="evidence" value="ECO:0007669"/>
    <property type="project" value="TreeGrafter"/>
</dbReference>
<dbReference type="InterPro" id="IPR035959">
    <property type="entry name" value="RutC-like_sf"/>
</dbReference>
<dbReference type="Gene3D" id="3.30.1330.40">
    <property type="entry name" value="RutC-like"/>
    <property type="match status" value="2"/>
</dbReference>
<protein>
    <recommendedName>
        <fullName evidence="2">Diphthine--ammonia ligase</fullName>
        <ecNumber evidence="1">6.3.1.14</ecNumber>
    </recommendedName>
    <alternativeName>
        <fullName evidence="3">Diphthamide synthase</fullName>
    </alternativeName>
    <alternativeName>
        <fullName evidence="4">Diphthamide synthetase</fullName>
    </alternativeName>
</protein>
<dbReference type="SUPFAM" id="SSF52402">
    <property type="entry name" value="Adenine nucleotide alpha hydrolases-like"/>
    <property type="match status" value="1"/>
</dbReference>
<dbReference type="Gene3D" id="3.40.50.620">
    <property type="entry name" value="HUPs"/>
    <property type="match status" value="1"/>
</dbReference>
<dbReference type="OrthoDB" id="686384at2759"/>
<dbReference type="Pfam" id="PF01902">
    <property type="entry name" value="Diphthami_syn_2"/>
    <property type="match status" value="1"/>
</dbReference>
<dbReference type="Proteomes" id="UP000265618">
    <property type="component" value="Unassembled WGS sequence"/>
</dbReference>
<evidence type="ECO:0000256" key="5">
    <source>
        <dbReference type="ARBA" id="ARBA00048108"/>
    </source>
</evidence>
<dbReference type="CDD" id="cd01994">
    <property type="entry name" value="AANH_PF0828-like"/>
    <property type="match status" value="1"/>
</dbReference>
<dbReference type="InterPro" id="IPR014729">
    <property type="entry name" value="Rossmann-like_a/b/a_fold"/>
</dbReference>
<dbReference type="InterPro" id="IPR002761">
    <property type="entry name" value="Diphthami_syn_dom"/>
</dbReference>
<gene>
    <name evidence="7" type="ORF">KIPB_001664</name>
</gene>
<reference evidence="7 8" key="1">
    <citation type="journal article" date="2018" name="PLoS ONE">
        <title>The draft genome of Kipferlia bialata reveals reductive genome evolution in fornicate parasites.</title>
        <authorList>
            <person name="Tanifuji G."/>
            <person name="Takabayashi S."/>
            <person name="Kume K."/>
            <person name="Takagi M."/>
            <person name="Nakayama T."/>
            <person name="Kamikawa R."/>
            <person name="Inagaki Y."/>
            <person name="Hashimoto T."/>
        </authorList>
    </citation>
    <scope>NUCLEOTIDE SEQUENCE [LARGE SCALE GENOMIC DNA]</scope>
    <source>
        <strain evidence="7">NY0173</strain>
    </source>
</reference>
<feature type="domain" description="Diphthamide synthase" evidence="6">
    <location>
        <begin position="90"/>
        <end position="228"/>
    </location>
</feature>
<comment type="catalytic activity">
    <reaction evidence="5">
        <text>diphthine-[translation elongation factor 2] + NH4(+) + ATP = diphthamide-[translation elongation factor 2] + AMP + diphosphate + H(+)</text>
        <dbReference type="Rhea" id="RHEA:19753"/>
        <dbReference type="Rhea" id="RHEA-COMP:10172"/>
        <dbReference type="Rhea" id="RHEA-COMP:10174"/>
        <dbReference type="ChEBI" id="CHEBI:15378"/>
        <dbReference type="ChEBI" id="CHEBI:16692"/>
        <dbReference type="ChEBI" id="CHEBI:28938"/>
        <dbReference type="ChEBI" id="CHEBI:30616"/>
        <dbReference type="ChEBI" id="CHEBI:33019"/>
        <dbReference type="ChEBI" id="CHEBI:82696"/>
        <dbReference type="ChEBI" id="CHEBI:456215"/>
        <dbReference type="EC" id="6.3.1.14"/>
    </reaction>
</comment>
<dbReference type="CDD" id="cd00448">
    <property type="entry name" value="YjgF_YER057c_UK114_family"/>
    <property type="match status" value="1"/>
</dbReference>
<dbReference type="SUPFAM" id="SSF55298">
    <property type="entry name" value="YjgF-like"/>
    <property type="match status" value="2"/>
</dbReference>
<organism evidence="7 8">
    <name type="scientific">Kipferlia bialata</name>
    <dbReference type="NCBI Taxonomy" id="797122"/>
    <lineage>
        <taxon>Eukaryota</taxon>
        <taxon>Metamonada</taxon>
        <taxon>Carpediemonas-like organisms</taxon>
        <taxon>Kipferlia</taxon>
    </lineage>
</organism>
<evidence type="ECO:0000256" key="1">
    <source>
        <dbReference type="ARBA" id="ARBA00012089"/>
    </source>
</evidence>
<evidence type="ECO:0000256" key="2">
    <source>
        <dbReference type="ARBA" id="ARBA00018426"/>
    </source>
</evidence>
<dbReference type="PANTHER" id="PTHR12196">
    <property type="entry name" value="DOMAIN OF UNKNOWN FUNCTION 71 DUF71 -CONTAINING PROTEIN"/>
    <property type="match status" value="1"/>
</dbReference>
<evidence type="ECO:0000259" key="6">
    <source>
        <dbReference type="Pfam" id="PF01902"/>
    </source>
</evidence>
<evidence type="ECO:0000256" key="3">
    <source>
        <dbReference type="ARBA" id="ARBA00029814"/>
    </source>
</evidence>
<accession>A0A9K3GFN4</accession>
<dbReference type="EC" id="6.3.1.14" evidence="1"/>
<keyword evidence="8" id="KW-1185">Reference proteome</keyword>
<sequence length="672" mass="70946">MRCLALLSGGKDSVYAAHIANEWGHEVVVAGNLAPSDKGVEELDSWTFQTVGHLAVPAVSAAMGVPLLQACISLSPPLSVVSVPACIVGSSVSVGITYTETKGDEIEDLARLVAYARDHYAVQGVVCGALFSTYQRNRVESICERLGLTSIAPLWRVEQDVLLDRMDACGHSSILVKISSEGLTTTHLGKTLVQMRPMLDRLNEDMETNVAGEGGEYETLTIASPGFVNGRHLVITESENIEVTPDKWAPVAHMRVTGVEVQESDSTPVAIPPVIRVPDDYTVTGPTPSPPLGPVPGVECRCQTVCGSGDDGVTRAVIGVTCPVDSVSLEAATHAAISRIQAELLSLSEARGLSPALSLLDVVSVFVGIPSAAQFEQFNSVYKALFQGASPVRSCVEVHSGDTAGLTLSVLVVRGVPTSSAEPWRYNRQTLCVRSRSDWAPVVVGPYSQGCAVGDVLFVSGQIPLVPRHMTVLPEDGTLETYPPGHGQEDDAPTYTPAGVTRRHIARVLDEYPQYTMEDCVSIGWRNTNTSHGEDEASSAGVSLPLSVTGLPLNLPVEISPLFIRDSSALSVSLAPLFPGVSLEGRCADSGVAVCVAPVCPSIADLPTLLAPLFSECGVEKGLVQVSLFAAVPATRFDTLSVGGVSVFITSHSVRTEGQEGMHVLVLGQVEE</sequence>
<comment type="caution">
    <text evidence="7">The sequence shown here is derived from an EMBL/GenBank/DDBJ whole genome shotgun (WGS) entry which is preliminary data.</text>
</comment>
<dbReference type="InterPro" id="IPR030662">
    <property type="entry name" value="DPH6/MJ0570"/>
</dbReference>
<dbReference type="EMBL" id="BDIP01000245">
    <property type="protein sequence ID" value="GIQ80805.1"/>
    <property type="molecule type" value="Genomic_DNA"/>
</dbReference>
<dbReference type="AlphaFoldDB" id="A0A9K3GFN4"/>
<dbReference type="Gene3D" id="3.90.1490.10">
    <property type="entry name" value="putative n-type atp pyrophosphatase, domain 2"/>
    <property type="match status" value="1"/>
</dbReference>
<dbReference type="FunFam" id="3.40.50.620:FF:000145">
    <property type="entry name" value="ATP-binding domain containing protein"/>
    <property type="match status" value="1"/>
</dbReference>
<evidence type="ECO:0000313" key="7">
    <source>
        <dbReference type="EMBL" id="GIQ80805.1"/>
    </source>
</evidence>
<dbReference type="GO" id="GO:0017178">
    <property type="term" value="F:diphthine-ammonia ligase activity"/>
    <property type="evidence" value="ECO:0007669"/>
    <property type="project" value="UniProtKB-EC"/>
</dbReference>
<name>A0A9K3GFN4_9EUKA</name>
<evidence type="ECO:0000256" key="4">
    <source>
        <dbReference type="ARBA" id="ARBA00031552"/>
    </source>
</evidence>
<dbReference type="NCBIfam" id="TIGR00290">
    <property type="entry name" value="MJ0570_dom"/>
    <property type="match status" value="1"/>
</dbReference>